<gene>
    <name evidence="1" type="ORF">DPMN_072416</name>
</gene>
<keyword evidence="2" id="KW-1185">Reference proteome</keyword>
<organism evidence="1 2">
    <name type="scientific">Dreissena polymorpha</name>
    <name type="common">Zebra mussel</name>
    <name type="synonym">Mytilus polymorpha</name>
    <dbReference type="NCBI Taxonomy" id="45954"/>
    <lineage>
        <taxon>Eukaryota</taxon>
        <taxon>Metazoa</taxon>
        <taxon>Spiralia</taxon>
        <taxon>Lophotrochozoa</taxon>
        <taxon>Mollusca</taxon>
        <taxon>Bivalvia</taxon>
        <taxon>Autobranchia</taxon>
        <taxon>Heteroconchia</taxon>
        <taxon>Euheterodonta</taxon>
        <taxon>Imparidentia</taxon>
        <taxon>Neoheterodontei</taxon>
        <taxon>Myida</taxon>
        <taxon>Dreissenoidea</taxon>
        <taxon>Dreissenidae</taxon>
        <taxon>Dreissena</taxon>
    </lineage>
</organism>
<comment type="caution">
    <text evidence="1">The sequence shown here is derived from an EMBL/GenBank/DDBJ whole genome shotgun (WGS) entry which is preliminary data.</text>
</comment>
<sequence length="88" mass="9822">MSYGSATDVISCHFAVRLNVNDVTGRVGDTSDMLDSLSPTSVPCFKTISQLLCLQQRQKGSHYKECQPMTSLWRCARKRLTGAARKRL</sequence>
<protein>
    <submittedName>
        <fullName evidence="1">Uncharacterized protein</fullName>
    </submittedName>
</protein>
<evidence type="ECO:0000313" key="2">
    <source>
        <dbReference type="Proteomes" id="UP000828390"/>
    </source>
</evidence>
<dbReference type="Proteomes" id="UP000828390">
    <property type="component" value="Unassembled WGS sequence"/>
</dbReference>
<dbReference type="AlphaFoldDB" id="A0A9D3Z4I4"/>
<evidence type="ECO:0000313" key="1">
    <source>
        <dbReference type="EMBL" id="KAH3712663.1"/>
    </source>
</evidence>
<proteinExistence type="predicted"/>
<accession>A0A9D3Z4I4</accession>
<dbReference type="EMBL" id="JAIWYP010000014">
    <property type="protein sequence ID" value="KAH3712663.1"/>
    <property type="molecule type" value="Genomic_DNA"/>
</dbReference>
<reference evidence="1" key="1">
    <citation type="journal article" date="2019" name="bioRxiv">
        <title>The Genome of the Zebra Mussel, Dreissena polymorpha: A Resource for Invasive Species Research.</title>
        <authorList>
            <person name="McCartney M.A."/>
            <person name="Auch B."/>
            <person name="Kono T."/>
            <person name="Mallez S."/>
            <person name="Zhang Y."/>
            <person name="Obille A."/>
            <person name="Becker A."/>
            <person name="Abrahante J.E."/>
            <person name="Garbe J."/>
            <person name="Badalamenti J.P."/>
            <person name="Herman A."/>
            <person name="Mangelson H."/>
            <person name="Liachko I."/>
            <person name="Sullivan S."/>
            <person name="Sone E.D."/>
            <person name="Koren S."/>
            <person name="Silverstein K.A.T."/>
            <person name="Beckman K.B."/>
            <person name="Gohl D.M."/>
        </authorList>
    </citation>
    <scope>NUCLEOTIDE SEQUENCE</scope>
    <source>
        <strain evidence="1">Duluth1</strain>
        <tissue evidence="1">Whole animal</tissue>
    </source>
</reference>
<reference evidence="1" key="2">
    <citation type="submission" date="2020-11" db="EMBL/GenBank/DDBJ databases">
        <authorList>
            <person name="McCartney M.A."/>
            <person name="Auch B."/>
            <person name="Kono T."/>
            <person name="Mallez S."/>
            <person name="Becker A."/>
            <person name="Gohl D.M."/>
            <person name="Silverstein K.A.T."/>
            <person name="Koren S."/>
            <person name="Bechman K.B."/>
            <person name="Herman A."/>
            <person name="Abrahante J.E."/>
            <person name="Garbe J."/>
        </authorList>
    </citation>
    <scope>NUCLEOTIDE SEQUENCE</scope>
    <source>
        <strain evidence="1">Duluth1</strain>
        <tissue evidence="1">Whole animal</tissue>
    </source>
</reference>
<name>A0A9D3Z4I4_DREPO</name>